<evidence type="ECO:0000313" key="1">
    <source>
        <dbReference type="EMBL" id="KAH7332511.1"/>
    </source>
</evidence>
<organism evidence="1 2">
    <name type="scientific">Ceratopteris richardii</name>
    <name type="common">Triangle waterfern</name>
    <dbReference type="NCBI Taxonomy" id="49495"/>
    <lineage>
        <taxon>Eukaryota</taxon>
        <taxon>Viridiplantae</taxon>
        <taxon>Streptophyta</taxon>
        <taxon>Embryophyta</taxon>
        <taxon>Tracheophyta</taxon>
        <taxon>Polypodiopsida</taxon>
        <taxon>Polypodiidae</taxon>
        <taxon>Polypodiales</taxon>
        <taxon>Pteridineae</taxon>
        <taxon>Pteridaceae</taxon>
        <taxon>Parkerioideae</taxon>
        <taxon>Ceratopteris</taxon>
    </lineage>
</organism>
<dbReference type="Proteomes" id="UP000825935">
    <property type="component" value="Chromosome 20"/>
</dbReference>
<name>A0A8T2SJ59_CERRI</name>
<comment type="caution">
    <text evidence="1">The sequence shown here is derived from an EMBL/GenBank/DDBJ whole genome shotgun (WGS) entry which is preliminary data.</text>
</comment>
<proteinExistence type="predicted"/>
<reference evidence="1" key="1">
    <citation type="submission" date="2021-08" db="EMBL/GenBank/DDBJ databases">
        <title>WGS assembly of Ceratopteris richardii.</title>
        <authorList>
            <person name="Marchant D.B."/>
            <person name="Chen G."/>
            <person name="Jenkins J."/>
            <person name="Shu S."/>
            <person name="Leebens-Mack J."/>
            <person name="Grimwood J."/>
            <person name="Schmutz J."/>
            <person name="Soltis P."/>
            <person name="Soltis D."/>
            <person name="Chen Z.-H."/>
        </authorList>
    </citation>
    <scope>NUCLEOTIDE SEQUENCE</scope>
    <source>
        <strain evidence="1">Whitten #5841</strain>
        <tissue evidence="1">Leaf</tissue>
    </source>
</reference>
<dbReference type="AlphaFoldDB" id="A0A8T2SJ59"/>
<evidence type="ECO:0000313" key="2">
    <source>
        <dbReference type="Proteomes" id="UP000825935"/>
    </source>
</evidence>
<keyword evidence="2" id="KW-1185">Reference proteome</keyword>
<protein>
    <submittedName>
        <fullName evidence="1">Uncharacterized protein</fullName>
    </submittedName>
</protein>
<accession>A0A8T2SJ59</accession>
<gene>
    <name evidence="1" type="ORF">KP509_20G091800</name>
</gene>
<sequence length="114" mass="13264">MKVELPDRFAWVLVRCWGRMIRGEAHIKEASSEKIAGGLFVRVGRSSIRACYEKEVKAYGSSEGRKPNVIQVLKAKTRQRRGLREDGSYKAVRKKEEGGLHVQSRWQHLWRRRS</sequence>
<dbReference type="EMBL" id="CM035425">
    <property type="protein sequence ID" value="KAH7332511.1"/>
    <property type="molecule type" value="Genomic_DNA"/>
</dbReference>